<dbReference type="GO" id="GO:0020037">
    <property type="term" value="F:heme binding"/>
    <property type="evidence" value="ECO:0007669"/>
    <property type="project" value="InterPro"/>
</dbReference>
<organism evidence="15 16">
    <name type="scientific">Zhongshania antarctica</name>
    <dbReference type="NCBI Taxonomy" id="641702"/>
    <lineage>
        <taxon>Bacteria</taxon>
        <taxon>Pseudomonadati</taxon>
        <taxon>Pseudomonadota</taxon>
        <taxon>Gammaproteobacteria</taxon>
        <taxon>Cellvibrionales</taxon>
        <taxon>Spongiibacteraceae</taxon>
        <taxon>Zhongshania</taxon>
    </lineage>
</organism>
<feature type="binding site" evidence="12">
    <location>
        <position position="324"/>
    </location>
    <ligand>
        <name>Ca(2+)</name>
        <dbReference type="ChEBI" id="CHEBI:29108"/>
    </ligand>
</feature>
<feature type="binding site" evidence="11">
    <location>
        <begin position="411"/>
        <end position="412"/>
    </location>
    <ligand>
        <name>pyrroloquinoline quinone</name>
        <dbReference type="ChEBI" id="CHEBI:58442"/>
    </ligand>
</feature>
<dbReference type="PROSITE" id="PS51007">
    <property type="entry name" value="CYTC"/>
    <property type="match status" value="1"/>
</dbReference>
<evidence type="ECO:0000256" key="13">
    <source>
        <dbReference type="PIRSR" id="PIRSR617512-4"/>
    </source>
</evidence>
<keyword evidence="5 12" id="KW-0106">Calcium</keyword>
<dbReference type="InterPro" id="IPR036909">
    <property type="entry name" value="Cyt_c-like_dom_sf"/>
</dbReference>
<feature type="binding site" evidence="11">
    <location>
        <position position="141"/>
    </location>
    <ligand>
        <name>pyrroloquinoline quinone</name>
        <dbReference type="ChEBI" id="CHEBI:58442"/>
    </ligand>
</feature>
<keyword evidence="8 12" id="KW-0408">Iron</keyword>
<feature type="binding site" description="axial binding residue" evidence="12">
    <location>
        <position position="673"/>
    </location>
    <ligand>
        <name>heme c</name>
        <dbReference type="ChEBI" id="CHEBI:61717"/>
    </ligand>
    <ligandPart>
        <name>Fe</name>
        <dbReference type="ChEBI" id="CHEBI:18248"/>
    </ligandPart>
</feature>
<feature type="disulfide bond" evidence="13">
    <location>
        <begin position="135"/>
        <end position="136"/>
    </location>
</feature>
<dbReference type="SUPFAM" id="SSF50998">
    <property type="entry name" value="Quinoprotein alcohol dehydrogenase-like"/>
    <property type="match status" value="1"/>
</dbReference>
<dbReference type="SMART" id="SM00564">
    <property type="entry name" value="PQQ"/>
    <property type="match status" value="4"/>
</dbReference>
<evidence type="ECO:0000256" key="10">
    <source>
        <dbReference type="PIRSR" id="PIRSR617512-1"/>
    </source>
</evidence>
<evidence type="ECO:0000313" key="16">
    <source>
        <dbReference type="Proteomes" id="UP000536640"/>
    </source>
</evidence>
<keyword evidence="6 11" id="KW-0634">PQQ</keyword>
<reference evidence="15 16" key="1">
    <citation type="submission" date="2020-08" db="EMBL/GenBank/DDBJ databases">
        <title>Genomic Encyclopedia of Type Strains, Phase IV (KMG-IV): sequencing the most valuable type-strain genomes for metagenomic binning, comparative biology and taxonomic classification.</title>
        <authorList>
            <person name="Goeker M."/>
        </authorList>
    </citation>
    <scope>NUCLEOTIDE SEQUENCE [LARGE SCALE GENOMIC DNA]</scope>
    <source>
        <strain evidence="15 16">DSM 25701</strain>
    </source>
</reference>
<evidence type="ECO:0000256" key="5">
    <source>
        <dbReference type="ARBA" id="ARBA00022837"/>
    </source>
</evidence>
<feature type="binding site" description="covalent" evidence="11">
    <location>
        <position position="634"/>
    </location>
    <ligand>
        <name>heme c</name>
        <dbReference type="ChEBI" id="CHEBI:61717"/>
    </ligand>
</feature>
<dbReference type="Gene3D" id="1.10.760.10">
    <property type="entry name" value="Cytochrome c-like domain"/>
    <property type="match status" value="1"/>
</dbReference>
<feature type="domain" description="Cytochrome c" evidence="14">
    <location>
        <begin position="618"/>
        <end position="696"/>
    </location>
</feature>
<feature type="active site" description="Proton acceptor" evidence="10">
    <location>
        <position position="324"/>
    </location>
</feature>
<dbReference type="SUPFAM" id="SSF46626">
    <property type="entry name" value="Cytochrome c"/>
    <property type="match status" value="1"/>
</dbReference>
<feature type="binding site" evidence="11">
    <location>
        <position position="351"/>
    </location>
    <ligand>
        <name>pyrroloquinoline quinone</name>
        <dbReference type="ChEBI" id="CHEBI:58442"/>
    </ligand>
</feature>
<dbReference type="GO" id="GO:0016614">
    <property type="term" value="F:oxidoreductase activity, acting on CH-OH group of donors"/>
    <property type="evidence" value="ECO:0007669"/>
    <property type="project" value="InterPro"/>
</dbReference>
<dbReference type="EMBL" id="JACHHW010000019">
    <property type="protein sequence ID" value="MBB5189262.1"/>
    <property type="molecule type" value="Genomic_DNA"/>
</dbReference>
<dbReference type="InterPro" id="IPR001479">
    <property type="entry name" value="Quinoprotein_DH_CS"/>
</dbReference>
<feature type="binding site" evidence="11">
    <location>
        <position position="259"/>
    </location>
    <ligand>
        <name>pyrroloquinoline quinone</name>
        <dbReference type="ChEBI" id="CHEBI:58442"/>
    </ligand>
</feature>
<dbReference type="Gene3D" id="2.140.10.10">
    <property type="entry name" value="Quinoprotein alcohol dehydrogenase-like superfamily"/>
    <property type="match status" value="1"/>
</dbReference>
<evidence type="ECO:0000256" key="1">
    <source>
        <dbReference type="ARBA" id="ARBA00008156"/>
    </source>
</evidence>
<evidence type="ECO:0000256" key="2">
    <source>
        <dbReference type="ARBA" id="ARBA00022617"/>
    </source>
</evidence>
<feature type="binding site" evidence="11">
    <location>
        <position position="89"/>
    </location>
    <ligand>
        <name>pyrroloquinoline quinone</name>
        <dbReference type="ChEBI" id="CHEBI:58442"/>
    </ligand>
</feature>
<keyword evidence="9 13" id="KW-1015">Disulfide bond</keyword>
<keyword evidence="16" id="KW-1185">Reference proteome</keyword>
<comment type="similarity">
    <text evidence="1">Belongs to the bacterial PQQ dehydrogenase family.</text>
</comment>
<comment type="caution">
    <text evidence="15">The sequence shown here is derived from an EMBL/GenBank/DDBJ whole genome shotgun (WGS) entry which is preliminary data.</text>
</comment>
<feature type="binding site" description="covalent" evidence="11">
    <location>
        <position position="631"/>
    </location>
    <ligand>
        <name>heme c</name>
        <dbReference type="ChEBI" id="CHEBI:61717"/>
    </ligand>
</feature>
<evidence type="ECO:0000256" key="11">
    <source>
        <dbReference type="PIRSR" id="PIRSR617512-2"/>
    </source>
</evidence>
<dbReference type="InterPro" id="IPR017512">
    <property type="entry name" value="PQQ_MeOH/EtOH_DH"/>
</dbReference>
<evidence type="ECO:0000256" key="7">
    <source>
        <dbReference type="ARBA" id="ARBA00023002"/>
    </source>
</evidence>
<feature type="binding site" evidence="11">
    <location>
        <begin position="201"/>
        <end position="202"/>
    </location>
    <ligand>
        <name>pyrroloquinoline quinone</name>
        <dbReference type="ChEBI" id="CHEBI:58442"/>
    </ligand>
</feature>
<feature type="binding site" evidence="12">
    <location>
        <position position="279"/>
    </location>
    <ligand>
        <name>Ca(2+)</name>
        <dbReference type="ChEBI" id="CHEBI:29108"/>
    </ligand>
</feature>
<evidence type="ECO:0000256" key="4">
    <source>
        <dbReference type="ARBA" id="ARBA00022729"/>
    </source>
</evidence>
<evidence type="ECO:0000256" key="8">
    <source>
        <dbReference type="ARBA" id="ARBA00023004"/>
    </source>
</evidence>
<evidence type="ECO:0000256" key="6">
    <source>
        <dbReference type="ARBA" id="ARBA00022891"/>
    </source>
</evidence>
<protein>
    <submittedName>
        <fullName evidence="15">PQQ-dependent dehydrogenase (Methanol/ethanol family)</fullName>
    </submittedName>
</protein>
<keyword evidence="2 11" id="KW-0349">Heme</keyword>
<dbReference type="RefSeq" id="WP_184465203.1">
    <property type="nucleotide sequence ID" value="NZ_JACHHW010000019.1"/>
</dbReference>
<dbReference type="Pfam" id="PF01011">
    <property type="entry name" value="PQQ"/>
    <property type="match status" value="2"/>
</dbReference>
<dbReference type="InterPro" id="IPR018391">
    <property type="entry name" value="PQQ_b-propeller_rpt"/>
</dbReference>
<sequence length="709" mass="77381">MIAYPNIFKIVIIASLLVACTSKSTDSNIEKDSASARLLNAASEPQNWLTHGRTYDEQRHSPLDQINTANVNDLGLAWSFDMTTKRGVEATPIVVDGVMYVTGSWSIVYALDAKSGKLLWDYDPQVDRATAVKACCDVVNRGVAYYGGNVYLGTIDGRLVALDATSGKKAWDVLTVDPTKSYTITGAPRVIKGKVVIGNGGAEMGVRGYVSAYDAITGEMHWRFYTVPGNPADGFENDAMKMAAATWNGEWWKWGGGGTVWDSMAYDPEFDLLYIGVGNGSPWNHKLRSNGEGDNLFLASIVAIRPDTGDYVWHYQTTPGESWDYTATQHIMLADLVIEGKLRKVLMQAPKNGFFYVIDRKTGELISANNYVDINWASHVDMKTGRPVELPGVRDFSEPKVITPGSGGGHNWHPMSYEPETGLVYIPAQNFLASYLDPQDPSDKQYKPDTSNLGVDMMGLAAPDQPGIRPAMRKMFNSFILAWDPITQKAVWQFDHKDVGASGMVATAGGLLFQANPQGYLTAYNSRTGEKLWSHWLQTNAMAAPISYQVDGEQYIAIAAGWGGGYATILGGLTAQYELKNRSRVLVYKLGGTSKLPVIEKSNFAIPSPAGMVTADNTVLHQGMLLYHRNCQLCHGDRAVSGGVIPDLRKSSKAVHDMWPGIVIGGALKDGGMVGFSNILDMKDAEAIRQYILQEAAKAYATQSASEKK</sequence>
<comment type="cofactor">
    <cofactor evidence="11">
        <name>heme c</name>
        <dbReference type="ChEBI" id="CHEBI:61717"/>
    </cofactor>
    <text evidence="11">Binds 1 heme c group per subunit.</text>
</comment>
<dbReference type="CDD" id="cd10279">
    <property type="entry name" value="PQQ_ADH_II"/>
    <property type="match status" value="1"/>
</dbReference>
<dbReference type="GO" id="GO:0030288">
    <property type="term" value="C:outer membrane-bounded periplasmic space"/>
    <property type="evidence" value="ECO:0007669"/>
    <property type="project" value="InterPro"/>
</dbReference>
<keyword evidence="7" id="KW-0560">Oxidoreductase</keyword>
<dbReference type="InterPro" id="IPR011047">
    <property type="entry name" value="Quinoprotein_ADH-like_sf"/>
</dbReference>
<dbReference type="AlphaFoldDB" id="A0A840RA86"/>
<accession>A0A840RA86</accession>
<keyword evidence="4" id="KW-0732">Signal</keyword>
<evidence type="ECO:0000313" key="15">
    <source>
        <dbReference type="EMBL" id="MBB5189262.1"/>
    </source>
</evidence>
<feature type="binding site" description="axial binding residue" evidence="12">
    <location>
        <position position="635"/>
    </location>
    <ligand>
        <name>heme c</name>
        <dbReference type="ChEBI" id="CHEBI:61717"/>
    </ligand>
    <ligandPart>
        <name>Fe</name>
        <dbReference type="ChEBI" id="CHEBI:18248"/>
    </ligandPart>
</feature>
<comment type="cofactor">
    <cofactor evidence="11">
        <name>pyrroloquinoline quinone</name>
        <dbReference type="ChEBI" id="CHEBI:58442"/>
    </cofactor>
    <text evidence="11">Binds 1 PQQ group per subunit.</text>
</comment>
<evidence type="ECO:0000256" key="9">
    <source>
        <dbReference type="ARBA" id="ARBA00023157"/>
    </source>
</evidence>
<dbReference type="Proteomes" id="UP000536640">
    <property type="component" value="Unassembled WGS sequence"/>
</dbReference>
<evidence type="ECO:0000256" key="12">
    <source>
        <dbReference type="PIRSR" id="PIRSR617512-3"/>
    </source>
</evidence>
<comment type="cofactor">
    <cofactor evidence="12">
        <name>Ca(2+)</name>
        <dbReference type="ChEBI" id="CHEBI:29108"/>
    </cofactor>
    <text evidence="12">Binds 1 Ca(2+) ion per subunit.</text>
</comment>
<dbReference type="InterPro" id="IPR009056">
    <property type="entry name" value="Cyt_c-like_dom"/>
</dbReference>
<dbReference type="GO" id="GO:0009055">
    <property type="term" value="F:electron transfer activity"/>
    <property type="evidence" value="ECO:0007669"/>
    <property type="project" value="InterPro"/>
</dbReference>
<proteinExistence type="inferred from homology"/>
<keyword evidence="3 12" id="KW-0479">Metal-binding</keyword>
<gene>
    <name evidence="15" type="ORF">HNQ57_003565</name>
</gene>
<name>A0A840RA86_9GAMM</name>
<evidence type="ECO:0000259" key="14">
    <source>
        <dbReference type="PROSITE" id="PS51007"/>
    </source>
</evidence>
<dbReference type="GO" id="GO:0005509">
    <property type="term" value="F:calcium ion binding"/>
    <property type="evidence" value="ECO:0007669"/>
    <property type="project" value="InterPro"/>
</dbReference>
<evidence type="ECO:0000256" key="3">
    <source>
        <dbReference type="ARBA" id="ARBA00022723"/>
    </source>
</evidence>
<dbReference type="GO" id="GO:0016020">
    <property type="term" value="C:membrane"/>
    <property type="evidence" value="ECO:0007669"/>
    <property type="project" value="InterPro"/>
</dbReference>
<feature type="binding site" evidence="12">
    <location>
        <position position="203"/>
    </location>
    <ligand>
        <name>Ca(2+)</name>
        <dbReference type="ChEBI" id="CHEBI:29108"/>
    </ligand>
</feature>
<dbReference type="PANTHER" id="PTHR32303">
    <property type="entry name" value="QUINOPROTEIN ALCOHOL DEHYDROGENASE (CYTOCHROME C)"/>
    <property type="match status" value="1"/>
</dbReference>
<dbReference type="InterPro" id="IPR002372">
    <property type="entry name" value="PQQ_rpt_dom"/>
</dbReference>
<dbReference type="NCBIfam" id="TIGR03075">
    <property type="entry name" value="PQQ_enz_alc_DH"/>
    <property type="match status" value="1"/>
</dbReference>
<feature type="binding site" evidence="11">
    <location>
        <position position="185"/>
    </location>
    <ligand>
        <name>pyrroloquinoline quinone</name>
        <dbReference type="ChEBI" id="CHEBI:58442"/>
    </ligand>
</feature>
<dbReference type="PROSITE" id="PS00364">
    <property type="entry name" value="BACTERIAL_PQQ_2"/>
    <property type="match status" value="1"/>
</dbReference>